<dbReference type="Proteomes" id="UP000692954">
    <property type="component" value="Unassembled WGS sequence"/>
</dbReference>
<keyword evidence="3" id="KW-1015">Disulfide bond</keyword>
<feature type="signal peptide" evidence="6">
    <location>
        <begin position="1"/>
        <end position="22"/>
    </location>
</feature>
<dbReference type="EMBL" id="CAJJDN010000131">
    <property type="protein sequence ID" value="CAD8121346.1"/>
    <property type="molecule type" value="Genomic_DNA"/>
</dbReference>
<evidence type="ECO:0000256" key="3">
    <source>
        <dbReference type="ARBA" id="ARBA00023157"/>
    </source>
</evidence>
<protein>
    <submittedName>
        <fullName evidence="7">Uncharacterized protein</fullName>
    </submittedName>
</protein>
<dbReference type="PANTHER" id="PTHR38934">
    <property type="entry name" value="HYPHALLY REGULATED CELL WALL PROTEIN 1"/>
    <property type="match status" value="1"/>
</dbReference>
<dbReference type="PANTHER" id="PTHR38934:SF6">
    <property type="entry name" value="CHROMOSOME UNDETERMINED SCAFFOLD_176, WHOLE GENOME SHOTGUN SEQUENCE"/>
    <property type="match status" value="1"/>
</dbReference>
<feature type="transmembrane region" description="Helical" evidence="5">
    <location>
        <begin position="1269"/>
        <end position="1288"/>
    </location>
</feature>
<feature type="coiled-coil region" evidence="4">
    <location>
        <begin position="1371"/>
        <end position="1398"/>
    </location>
</feature>
<dbReference type="SMART" id="SM00261">
    <property type="entry name" value="FU"/>
    <property type="match status" value="5"/>
</dbReference>
<evidence type="ECO:0000256" key="5">
    <source>
        <dbReference type="SAM" id="Phobius"/>
    </source>
</evidence>
<evidence type="ECO:0000313" key="7">
    <source>
        <dbReference type="EMBL" id="CAD8121346.1"/>
    </source>
</evidence>
<keyword evidence="5" id="KW-0472">Membrane</keyword>
<feature type="chain" id="PRO_5035868974" evidence="6">
    <location>
        <begin position="23"/>
        <end position="1420"/>
    </location>
</feature>
<feature type="transmembrane region" description="Helical" evidence="5">
    <location>
        <begin position="1186"/>
        <end position="1207"/>
    </location>
</feature>
<evidence type="ECO:0000256" key="2">
    <source>
        <dbReference type="ARBA" id="ARBA00022737"/>
    </source>
</evidence>
<comment type="caution">
    <text evidence="7">The sequence shown here is derived from an EMBL/GenBank/DDBJ whole genome shotgun (WGS) entry which is preliminary data.</text>
</comment>
<evidence type="ECO:0000256" key="4">
    <source>
        <dbReference type="SAM" id="Coils"/>
    </source>
</evidence>
<keyword evidence="4" id="KW-0175">Coiled coil</keyword>
<reference evidence="7" key="1">
    <citation type="submission" date="2021-01" db="EMBL/GenBank/DDBJ databases">
        <authorList>
            <consortium name="Genoscope - CEA"/>
            <person name="William W."/>
        </authorList>
    </citation>
    <scope>NUCLEOTIDE SEQUENCE</scope>
</reference>
<dbReference type="InterPro" id="IPR006212">
    <property type="entry name" value="Furin_repeat"/>
</dbReference>
<evidence type="ECO:0000256" key="1">
    <source>
        <dbReference type="ARBA" id="ARBA00022729"/>
    </source>
</evidence>
<feature type="transmembrane region" description="Helical" evidence="5">
    <location>
        <begin position="1300"/>
        <end position="1320"/>
    </location>
</feature>
<feature type="transmembrane region" description="Helical" evidence="5">
    <location>
        <begin position="1072"/>
        <end position="1092"/>
    </location>
</feature>
<proteinExistence type="predicted"/>
<gene>
    <name evidence="7" type="ORF">PSON_ATCC_30995.1.T1310146</name>
</gene>
<sequence length="1420" mass="165483">MNNTPFFHLMLCFSFLLQNTICVIQSVYEEFNRKIISFPNNKWTCQNIQIPPNQVFHCNKGMDSIKLNQTNHQCNVINTKFQSLLPHFKVQLYIDVYGHGALEQNQDDCIKIKMNNVLLKTECLYPLQSKAFGQSQQCSYDSSINYQLRRTKIIEYNNQDNLISLEVYSGTSNVFENEAYLFRNIQLFSYRCYKTCKTCFGEGKNECNSCYDGITKSSTNSCQSCKMMPNNNNFLQIAEGCKDKCEKNLGYDEDLICNEDINFQVSCEEGCQLCTNTQSCLICNTRKFLYFGQCLNSCPAYTKTEGMYCLNNLDIFIKYNLRIIQLVKEFHDLSTTKSMVNSLFQIQNNRNSNLNFLKGDGIYFSYLSNKRIFGGPFVWVNAVFQFSIIWTQNIQYIKIFFQVILGDTQTNRNVFYYKINNQVQQSITLNNGYVGDDQIIEDQNWKNSYIFNIYQVQQSINYQFSSAKQLIIDFDCKNEEKLAFCGIQNFVVFGFSECKSGYTFDLFNYESDRNPCIPICGDKLIVGEEECDDGNYDPFDGCFNCRYQCEEQCINCIKGQCFLTYQKEKTLEITHIINVEYQLSYDLDMLQLSCIFNCSNCVRNICLRCNYGYYLNSINNQCVTNCGDSIQQDHEQCDDGNLDNYDGCSNCELIQYEKCNQDLDTKKHGCSVCYYGKCIKCYDGFLLDGDACVSICGDNLLNKLQEECDTLDEGCQKCKIKNGYVCGILPYSNCFTCDENCTECLTLDKNNLICKSCINGYYPIEDKCYMCDLNCVTCNLQSNLCTSCFREDCDFCESTPGLIPNFKTKKCDSICGDGIQVDYYEQCDDHNLKDGDGCDSQCNLEYSDNDLNQMIDHNFQGNNIYDLTINPSSQLYLLCNTTNITIENINNSFYLFTSNQIDKLTCRLQFDLKKTINKVNTIHVKINYAFSSQKNRLLLQKDKQIQYVITPKEFIVLSEDENIQSQTILNVQSSFNFIFLILIPISIILNMFDSLWVILEILSWINNFYFFNVNFPFNVETFFLNSDWSSYISLPTYQGLNQPDSSYYFKAPKRFTDKGIDPLFFNNIQTPFIFILFSLIIYLINQGLYYIFSFLNTTLKPKIPQKNKAFTIINFQIRKMTQENKSIQINEQQKLENPYLIKITNTFKLTSIHLLNQFKQTIQLCLLDITLAISLQLQFSKDSSNIIVGLNQFFAILTIAILIFQIYQQYQILNIHQLKAKCKHFQELYGIYYEEINTKSSYGYYYQFFGQIRKVLYILFLVNCYYKPLLQVSLCYLSTSLGLFFLLFENPYHSKKEFLIEFISNFCLSSIILIITLFAINDQITILFIEQNKIILGWLIISLVFLAIFFQICDILFRLIMQIAKIIKIIIIKKQQQQQQLQKQLEQQQKTKTQQQYRSETVFQVQPIRNQNQTLQIALF</sequence>
<keyword evidence="5" id="KW-0812">Transmembrane</keyword>
<keyword evidence="8" id="KW-1185">Reference proteome</keyword>
<dbReference type="OrthoDB" id="27819at2759"/>
<dbReference type="InterPro" id="IPR011936">
    <property type="entry name" value="Myxo_disulph_rpt"/>
</dbReference>
<feature type="transmembrane region" description="Helical" evidence="5">
    <location>
        <begin position="1335"/>
        <end position="1357"/>
    </location>
</feature>
<accession>A0A8S1QZZ1</accession>
<organism evidence="7 8">
    <name type="scientific">Paramecium sonneborni</name>
    <dbReference type="NCBI Taxonomy" id="65129"/>
    <lineage>
        <taxon>Eukaryota</taxon>
        <taxon>Sar</taxon>
        <taxon>Alveolata</taxon>
        <taxon>Ciliophora</taxon>
        <taxon>Intramacronucleata</taxon>
        <taxon>Oligohymenophorea</taxon>
        <taxon>Peniculida</taxon>
        <taxon>Parameciidae</taxon>
        <taxon>Paramecium</taxon>
    </lineage>
</organism>
<evidence type="ECO:0000256" key="6">
    <source>
        <dbReference type="SAM" id="SignalP"/>
    </source>
</evidence>
<dbReference type="NCBIfam" id="TIGR02232">
    <property type="entry name" value="myxo_disulf_rpt"/>
    <property type="match status" value="2"/>
</dbReference>
<feature type="transmembrane region" description="Helical" evidence="5">
    <location>
        <begin position="977"/>
        <end position="999"/>
    </location>
</feature>
<keyword evidence="2" id="KW-0677">Repeat</keyword>
<name>A0A8S1QZZ1_9CILI</name>
<evidence type="ECO:0000313" key="8">
    <source>
        <dbReference type="Proteomes" id="UP000692954"/>
    </source>
</evidence>
<keyword evidence="5" id="KW-1133">Transmembrane helix</keyword>
<dbReference type="Pfam" id="PF13948">
    <property type="entry name" value="DUF4215"/>
    <property type="match status" value="3"/>
</dbReference>
<keyword evidence="1 6" id="KW-0732">Signal</keyword>